<dbReference type="SUPFAM" id="SSF81330">
    <property type="entry name" value="Gated mechanosensitive channel"/>
    <property type="match status" value="1"/>
</dbReference>
<reference evidence="10 11" key="1">
    <citation type="journal article" date="2016" name="Nat. Commun.">
        <title>Thousands of microbial genomes shed light on interconnected biogeochemical processes in an aquifer system.</title>
        <authorList>
            <person name="Anantharaman K."/>
            <person name="Brown C.T."/>
            <person name="Hug L.A."/>
            <person name="Sharon I."/>
            <person name="Castelle C.J."/>
            <person name="Probst A.J."/>
            <person name="Thomas B.C."/>
            <person name="Singh A."/>
            <person name="Wilkins M.J."/>
            <person name="Karaoz U."/>
            <person name="Brodie E.L."/>
            <person name="Williams K.H."/>
            <person name="Hubbard S.S."/>
            <person name="Banfield J.F."/>
        </authorList>
    </citation>
    <scope>NUCLEOTIDE SEQUENCE [LARGE SCALE GENOMIC DNA]</scope>
</reference>
<dbReference type="PANTHER" id="PTHR30266">
    <property type="entry name" value="MECHANOSENSITIVE CHANNEL MSCL"/>
    <property type="match status" value="1"/>
</dbReference>
<dbReference type="Pfam" id="PF01741">
    <property type="entry name" value="MscL"/>
    <property type="match status" value="1"/>
</dbReference>
<evidence type="ECO:0000256" key="2">
    <source>
        <dbReference type="ARBA" id="ARBA00022448"/>
    </source>
</evidence>
<dbReference type="Gene3D" id="1.10.1200.120">
    <property type="entry name" value="Large-conductance mechanosensitive channel, MscL, domain 1"/>
    <property type="match status" value="1"/>
</dbReference>
<dbReference type="NCBIfam" id="NF001843">
    <property type="entry name" value="PRK00567.1-4"/>
    <property type="match status" value="1"/>
</dbReference>
<dbReference type="PRINTS" id="PR01264">
    <property type="entry name" value="MECHCHANNEL"/>
</dbReference>
<keyword evidence="2 9" id="KW-0813">Transport</keyword>
<keyword evidence="5 9" id="KW-1133">Transmembrane helix</keyword>
<evidence type="ECO:0000256" key="6">
    <source>
        <dbReference type="ARBA" id="ARBA00023065"/>
    </source>
</evidence>
<keyword evidence="6 9" id="KW-0406">Ion transport</keyword>
<dbReference type="GO" id="GO:0008381">
    <property type="term" value="F:mechanosensitive monoatomic ion channel activity"/>
    <property type="evidence" value="ECO:0007669"/>
    <property type="project" value="UniProtKB-UniRule"/>
</dbReference>
<proteinExistence type="inferred from homology"/>
<feature type="transmembrane region" description="Helical" evidence="9">
    <location>
        <begin position="21"/>
        <end position="43"/>
    </location>
</feature>
<evidence type="ECO:0000256" key="8">
    <source>
        <dbReference type="ARBA" id="ARBA00023303"/>
    </source>
</evidence>
<protein>
    <recommendedName>
        <fullName evidence="9">Large-conductance mechanosensitive channel</fullName>
    </recommendedName>
</protein>
<dbReference type="GO" id="GO:0005886">
    <property type="term" value="C:plasma membrane"/>
    <property type="evidence" value="ECO:0007669"/>
    <property type="project" value="UniProtKB-SubCell"/>
</dbReference>
<evidence type="ECO:0000256" key="5">
    <source>
        <dbReference type="ARBA" id="ARBA00022989"/>
    </source>
</evidence>
<comment type="subcellular location">
    <subcellularLocation>
        <location evidence="9">Cell membrane</location>
        <topology evidence="9">Multi-pass membrane protein</topology>
    </subcellularLocation>
    <subcellularLocation>
        <location evidence="1">Membrane</location>
        <topology evidence="1">Multi-pass membrane protein</topology>
    </subcellularLocation>
</comment>
<evidence type="ECO:0000256" key="9">
    <source>
        <dbReference type="HAMAP-Rule" id="MF_00115"/>
    </source>
</evidence>
<evidence type="ECO:0000256" key="3">
    <source>
        <dbReference type="ARBA" id="ARBA00022475"/>
    </source>
</evidence>
<gene>
    <name evidence="9" type="primary">mscL</name>
    <name evidence="10" type="ORF">A2943_00705</name>
</gene>
<feature type="transmembrane region" description="Helical" evidence="9">
    <location>
        <begin position="83"/>
        <end position="104"/>
    </location>
</feature>
<dbReference type="InterPro" id="IPR036019">
    <property type="entry name" value="MscL_channel"/>
</dbReference>
<dbReference type="InterPro" id="IPR001185">
    <property type="entry name" value="MS_channel"/>
</dbReference>
<keyword evidence="4 9" id="KW-0812">Transmembrane</keyword>
<name>A0A1F4XHQ2_9BACT</name>
<dbReference type="AlphaFoldDB" id="A0A1F4XHQ2"/>
<comment type="similarity">
    <text evidence="9">Belongs to the MscL family.</text>
</comment>
<comment type="function">
    <text evidence="9">Channel that opens in response to stretch forces in the membrane lipid bilayer. May participate in the regulation of osmotic pressure changes within the cell.</text>
</comment>
<dbReference type="PANTHER" id="PTHR30266:SF2">
    <property type="entry name" value="LARGE-CONDUCTANCE MECHANOSENSITIVE CHANNEL"/>
    <property type="match status" value="1"/>
</dbReference>
<dbReference type="Proteomes" id="UP000176185">
    <property type="component" value="Unassembled WGS sequence"/>
</dbReference>
<dbReference type="InterPro" id="IPR037673">
    <property type="entry name" value="MSC/AndL"/>
</dbReference>
<evidence type="ECO:0000256" key="7">
    <source>
        <dbReference type="ARBA" id="ARBA00023136"/>
    </source>
</evidence>
<dbReference type="STRING" id="1797243.A2943_00705"/>
<organism evidence="10 11">
    <name type="scientific">Candidatus Adlerbacteria bacterium RIFCSPLOWO2_01_FULL_51_16</name>
    <dbReference type="NCBI Taxonomy" id="1797243"/>
    <lineage>
        <taxon>Bacteria</taxon>
        <taxon>Candidatus Adleribacteriota</taxon>
    </lineage>
</organism>
<keyword evidence="3 9" id="KW-1003">Cell membrane</keyword>
<evidence type="ECO:0000313" key="10">
    <source>
        <dbReference type="EMBL" id="OGC81159.1"/>
    </source>
</evidence>
<evidence type="ECO:0000256" key="1">
    <source>
        <dbReference type="ARBA" id="ARBA00004141"/>
    </source>
</evidence>
<dbReference type="NCBIfam" id="TIGR00220">
    <property type="entry name" value="mscL"/>
    <property type="match status" value="1"/>
</dbReference>
<evidence type="ECO:0000313" key="11">
    <source>
        <dbReference type="Proteomes" id="UP000176185"/>
    </source>
</evidence>
<dbReference type="HAMAP" id="MF_00115">
    <property type="entry name" value="MscL"/>
    <property type="match status" value="1"/>
</dbReference>
<dbReference type="EMBL" id="MEWX01000003">
    <property type="protein sequence ID" value="OGC81159.1"/>
    <property type="molecule type" value="Genomic_DNA"/>
</dbReference>
<sequence length="142" mass="15758">MIGKTRGLFAEFKSFAIKGNVLELAIAVVIGGAFGKIVSSLVADIITPLMAMVSGGAEVKHLAWTLRQSSGLDPAVVLNYGMFLQNIFDFLVIALSIFMVFKLLSVARQRLFRLGQADTPQYEKTPQERLLEEIRDLLTRRK</sequence>
<keyword evidence="7 9" id="KW-0472">Membrane</keyword>
<evidence type="ECO:0000256" key="4">
    <source>
        <dbReference type="ARBA" id="ARBA00022692"/>
    </source>
</evidence>
<keyword evidence="8 9" id="KW-0407">Ion channel</keyword>
<accession>A0A1F4XHQ2</accession>
<comment type="subunit">
    <text evidence="9">Homopentamer.</text>
</comment>
<comment type="caution">
    <text evidence="10">The sequence shown here is derived from an EMBL/GenBank/DDBJ whole genome shotgun (WGS) entry which is preliminary data.</text>
</comment>